<sequence>MEETTIEEHGRSLAAPIIFTIVVAFQLLSRFIEHKKKKGSKSGVENQLRGEIKQMYKEASSLSQPSTFAQAAKLRRMAASKEKDLAKIQELHSKEMKLSYDSYSKGLTILKVFTFFSLVCWFWRLPVAAISKQLVEPFGKVLSWRGGSPPNDNVMVIKHFPFFFWYYSLALLLDKCFKSFLIYIDYVRVLMIRLMQMQVGIIPWLILSTRVSKFICRKVFN</sequence>
<dbReference type="InterPro" id="IPR028945">
    <property type="entry name" value="Get1"/>
</dbReference>
<feature type="transmembrane region" description="Helical" evidence="1">
    <location>
        <begin position="12"/>
        <end position="32"/>
    </location>
</feature>
<dbReference type="AlphaFoldDB" id="A0AAV6IS24"/>
<protein>
    <submittedName>
        <fullName evidence="2">Uncharacterized protein</fullName>
    </submittedName>
</protein>
<evidence type="ECO:0000313" key="3">
    <source>
        <dbReference type="Proteomes" id="UP000823749"/>
    </source>
</evidence>
<dbReference type="EMBL" id="JACTNZ010000010">
    <property type="protein sequence ID" value="KAG5530015.1"/>
    <property type="molecule type" value="Genomic_DNA"/>
</dbReference>
<dbReference type="Proteomes" id="UP000823749">
    <property type="component" value="Chromosome 10"/>
</dbReference>
<dbReference type="GO" id="GO:0071816">
    <property type="term" value="P:tail-anchored membrane protein insertion into ER membrane"/>
    <property type="evidence" value="ECO:0007669"/>
    <property type="project" value="InterPro"/>
</dbReference>
<reference evidence="2" key="1">
    <citation type="submission" date="2020-08" db="EMBL/GenBank/DDBJ databases">
        <title>Plant Genome Project.</title>
        <authorList>
            <person name="Zhang R.-G."/>
        </authorList>
    </citation>
    <scope>NUCLEOTIDE SEQUENCE</scope>
    <source>
        <strain evidence="2">WSP0</strain>
        <tissue evidence="2">Leaf</tissue>
    </source>
</reference>
<comment type="caution">
    <text evidence="2">The sequence shown here is derived from an EMBL/GenBank/DDBJ whole genome shotgun (WGS) entry which is preliminary data.</text>
</comment>
<dbReference type="Pfam" id="PF04420">
    <property type="entry name" value="CHD5"/>
    <property type="match status" value="1"/>
</dbReference>
<gene>
    <name evidence="2" type="ORF">RHGRI_030396</name>
</gene>
<keyword evidence="1" id="KW-1133">Transmembrane helix</keyword>
<name>A0AAV6IS24_9ERIC</name>
<evidence type="ECO:0000313" key="2">
    <source>
        <dbReference type="EMBL" id="KAG5530015.1"/>
    </source>
</evidence>
<evidence type="ECO:0000256" key="1">
    <source>
        <dbReference type="SAM" id="Phobius"/>
    </source>
</evidence>
<feature type="transmembrane region" description="Helical" evidence="1">
    <location>
        <begin position="106"/>
        <end position="124"/>
    </location>
</feature>
<feature type="transmembrane region" description="Helical" evidence="1">
    <location>
        <begin position="164"/>
        <end position="187"/>
    </location>
</feature>
<organism evidence="2 3">
    <name type="scientific">Rhododendron griersonianum</name>
    <dbReference type="NCBI Taxonomy" id="479676"/>
    <lineage>
        <taxon>Eukaryota</taxon>
        <taxon>Viridiplantae</taxon>
        <taxon>Streptophyta</taxon>
        <taxon>Embryophyta</taxon>
        <taxon>Tracheophyta</taxon>
        <taxon>Spermatophyta</taxon>
        <taxon>Magnoliopsida</taxon>
        <taxon>eudicotyledons</taxon>
        <taxon>Gunneridae</taxon>
        <taxon>Pentapetalae</taxon>
        <taxon>asterids</taxon>
        <taxon>Ericales</taxon>
        <taxon>Ericaceae</taxon>
        <taxon>Ericoideae</taxon>
        <taxon>Rhodoreae</taxon>
        <taxon>Rhododendron</taxon>
    </lineage>
</organism>
<keyword evidence="1" id="KW-0472">Membrane</keyword>
<accession>A0AAV6IS24</accession>
<keyword evidence="1" id="KW-0812">Transmembrane</keyword>
<proteinExistence type="predicted"/>
<keyword evidence="3" id="KW-1185">Reference proteome</keyword>